<accession>A0A6J5MP49</accession>
<reference evidence="1" key="1">
    <citation type="submission" date="2020-04" db="EMBL/GenBank/DDBJ databases">
        <authorList>
            <person name="Chiriac C."/>
            <person name="Salcher M."/>
            <person name="Ghai R."/>
            <person name="Kavagutti S V."/>
        </authorList>
    </citation>
    <scope>NUCLEOTIDE SEQUENCE</scope>
</reference>
<dbReference type="EMBL" id="LR796472">
    <property type="protein sequence ID" value="CAB4146840.1"/>
    <property type="molecule type" value="Genomic_DNA"/>
</dbReference>
<name>A0A6J5MP49_9CAUD</name>
<proteinExistence type="predicted"/>
<gene>
    <name evidence="1" type="ORF">UFOVP496_39</name>
</gene>
<sequence>MSATITVSATDGSANALAYAIGARRRDIEERVAVAERRGAAAVVREYLREDALLGAVAQQLDAQMVALDRAEREQREDIEGLDSIPVWMLGMPIEQD</sequence>
<evidence type="ECO:0000313" key="1">
    <source>
        <dbReference type="EMBL" id="CAB4146840.1"/>
    </source>
</evidence>
<organism evidence="1">
    <name type="scientific">uncultured Caudovirales phage</name>
    <dbReference type="NCBI Taxonomy" id="2100421"/>
    <lineage>
        <taxon>Viruses</taxon>
        <taxon>Duplodnaviria</taxon>
        <taxon>Heunggongvirae</taxon>
        <taxon>Uroviricota</taxon>
        <taxon>Caudoviricetes</taxon>
        <taxon>Peduoviridae</taxon>
        <taxon>Maltschvirus</taxon>
        <taxon>Maltschvirus maltsch</taxon>
    </lineage>
</organism>
<protein>
    <submittedName>
        <fullName evidence="1">Uncharacterized protein</fullName>
    </submittedName>
</protein>